<feature type="transmembrane region" description="Helical" evidence="6">
    <location>
        <begin position="104"/>
        <end position="122"/>
    </location>
</feature>
<dbReference type="InParanoid" id="A0A2R5GJM8"/>
<evidence type="ECO:0000256" key="4">
    <source>
        <dbReference type="ARBA" id="ARBA00022989"/>
    </source>
</evidence>
<evidence type="ECO:0000313" key="9">
    <source>
        <dbReference type="EMBL" id="GBG30529.1"/>
    </source>
</evidence>
<evidence type="ECO:0000259" key="8">
    <source>
        <dbReference type="PROSITE" id="PS50845"/>
    </source>
</evidence>
<evidence type="ECO:0000256" key="1">
    <source>
        <dbReference type="ARBA" id="ARBA00004477"/>
    </source>
</evidence>
<keyword evidence="10" id="KW-1185">Reference proteome</keyword>
<organism evidence="9 10">
    <name type="scientific">Hondaea fermentalgiana</name>
    <dbReference type="NCBI Taxonomy" id="2315210"/>
    <lineage>
        <taxon>Eukaryota</taxon>
        <taxon>Sar</taxon>
        <taxon>Stramenopiles</taxon>
        <taxon>Bigyra</taxon>
        <taxon>Labyrinthulomycetes</taxon>
        <taxon>Thraustochytrida</taxon>
        <taxon>Thraustochytriidae</taxon>
        <taxon>Hondaea</taxon>
    </lineage>
</organism>
<proteinExistence type="predicted"/>
<feature type="transmembrane region" description="Helical" evidence="6">
    <location>
        <begin position="202"/>
        <end position="223"/>
    </location>
</feature>
<dbReference type="GO" id="GO:0005789">
    <property type="term" value="C:endoplasmic reticulum membrane"/>
    <property type="evidence" value="ECO:0007669"/>
    <property type="project" value="UniProtKB-SubCell"/>
</dbReference>
<keyword evidence="4 6" id="KW-1133">Transmembrane helix</keyword>
<comment type="caution">
    <text evidence="9">The sequence shown here is derived from an EMBL/GenBank/DDBJ whole genome shotgun (WGS) entry which is preliminary data.</text>
</comment>
<keyword evidence="5 6" id="KW-0472">Membrane</keyword>
<evidence type="ECO:0000313" key="10">
    <source>
        <dbReference type="Proteomes" id="UP000241890"/>
    </source>
</evidence>
<feature type="transmembrane region" description="Helical" evidence="6">
    <location>
        <begin position="229"/>
        <end position="247"/>
    </location>
</feature>
<feature type="region of interest" description="Disordered" evidence="7">
    <location>
        <begin position="262"/>
        <end position="290"/>
    </location>
</feature>
<dbReference type="EMBL" id="BEYU01000077">
    <property type="protein sequence ID" value="GBG30529.1"/>
    <property type="molecule type" value="Genomic_DNA"/>
</dbReference>
<comment type="subcellular location">
    <subcellularLocation>
        <location evidence="1 6">Endoplasmic reticulum membrane</location>
        <topology evidence="1 6">Multi-pass membrane protein</topology>
    </subcellularLocation>
</comment>
<keyword evidence="3 6" id="KW-0256">Endoplasmic reticulum</keyword>
<keyword evidence="2 6" id="KW-0812">Transmembrane</keyword>
<feature type="region of interest" description="Disordered" evidence="7">
    <location>
        <begin position="21"/>
        <end position="75"/>
    </location>
</feature>
<dbReference type="Pfam" id="PF02453">
    <property type="entry name" value="Reticulon"/>
    <property type="match status" value="1"/>
</dbReference>
<reference evidence="9 10" key="1">
    <citation type="submission" date="2017-12" db="EMBL/GenBank/DDBJ databases">
        <title>Sequencing, de novo assembly and annotation of complete genome of a new Thraustochytrid species, strain FCC1311.</title>
        <authorList>
            <person name="Sedici K."/>
            <person name="Godart F."/>
            <person name="Aiese Cigliano R."/>
            <person name="Sanseverino W."/>
            <person name="Barakat M."/>
            <person name="Ortet P."/>
            <person name="Marechal E."/>
            <person name="Cagnac O."/>
            <person name="Amato A."/>
        </authorList>
    </citation>
    <scope>NUCLEOTIDE SEQUENCE [LARGE SCALE GENOMIC DNA]</scope>
</reference>
<feature type="domain" description="Reticulon" evidence="8">
    <location>
        <begin position="94"/>
        <end position="261"/>
    </location>
</feature>
<accession>A0A2R5GJM8</accession>
<dbReference type="InterPro" id="IPR003388">
    <property type="entry name" value="Reticulon"/>
</dbReference>
<name>A0A2R5GJM8_9STRA</name>
<evidence type="ECO:0000256" key="3">
    <source>
        <dbReference type="ARBA" id="ARBA00022824"/>
    </source>
</evidence>
<feature type="transmembrane region" description="Helical" evidence="6">
    <location>
        <begin position="128"/>
        <end position="152"/>
    </location>
</feature>
<evidence type="ECO:0000256" key="6">
    <source>
        <dbReference type="RuleBase" id="RU363132"/>
    </source>
</evidence>
<dbReference type="PROSITE" id="PS50845">
    <property type="entry name" value="RETICULON"/>
    <property type="match status" value="1"/>
</dbReference>
<sequence length="290" mass="32217">MGDKARGDGDGEGQVWVVRHTRAVRPGGPKDGKARKKKSIAPRYTIDDRDDVEYMPAEGQAPKRQTTYENDADAQSEEGDIEIDDPEEYVQHQVLKLAYWEEPAFSSLGLSMVVLIFCLVHYSEYSVLTLLSFMILFQLTLSAITVNFTPVLRDAKIVNRHFTAERFVEQRRLVPASEIEKLSKGLGMYAGSWMESLEEVMFFTDDLVAVGALVAAIVFIMVLNINYEAYILLAGACVAFFTLPPLYNVNREYIQDVVFAGSSSSGAGRRRRKARASSASSGSDLSEVSC</sequence>
<evidence type="ECO:0000256" key="2">
    <source>
        <dbReference type="ARBA" id="ARBA00022692"/>
    </source>
</evidence>
<dbReference type="AlphaFoldDB" id="A0A2R5GJM8"/>
<protein>
    <recommendedName>
        <fullName evidence="6">Reticulon-like protein</fullName>
    </recommendedName>
</protein>
<dbReference type="Proteomes" id="UP000241890">
    <property type="component" value="Unassembled WGS sequence"/>
</dbReference>
<evidence type="ECO:0000256" key="5">
    <source>
        <dbReference type="ARBA" id="ARBA00023136"/>
    </source>
</evidence>
<gene>
    <name evidence="9" type="ORF">FCC1311_067492</name>
</gene>
<evidence type="ECO:0000256" key="7">
    <source>
        <dbReference type="SAM" id="MobiDB-lite"/>
    </source>
</evidence>